<gene>
    <name evidence="8" type="ORF">SAMN05192561_102271</name>
</gene>
<dbReference type="RefSeq" id="WP_092816257.1">
    <property type="nucleotide sequence ID" value="NZ_FNWU01000002.1"/>
</dbReference>
<dbReference type="PANTHER" id="PTHR48078:SF6">
    <property type="entry name" value="L-THREONINE DEHYDRATASE CATABOLIC TDCB"/>
    <property type="match status" value="1"/>
</dbReference>
<comment type="cofactor">
    <cofactor evidence="1">
        <name>pyridoxal 5'-phosphate</name>
        <dbReference type="ChEBI" id="CHEBI:597326"/>
    </cofactor>
</comment>
<keyword evidence="9" id="KW-1185">Reference proteome</keyword>
<dbReference type="GO" id="GO:0006565">
    <property type="term" value="P:L-serine catabolic process"/>
    <property type="evidence" value="ECO:0007669"/>
    <property type="project" value="TreeGrafter"/>
</dbReference>
<evidence type="ECO:0000256" key="6">
    <source>
        <dbReference type="SAM" id="MobiDB-lite"/>
    </source>
</evidence>
<dbReference type="InterPro" id="IPR050147">
    <property type="entry name" value="Ser/Thr_Dehydratase"/>
</dbReference>
<dbReference type="Proteomes" id="UP000199215">
    <property type="component" value="Unassembled WGS sequence"/>
</dbReference>
<feature type="compositionally biased region" description="Basic and acidic residues" evidence="6">
    <location>
        <begin position="383"/>
        <end position="399"/>
    </location>
</feature>
<sequence>MTDEGVTPATDGPTAADDATTADVLTARDVLTAGDIRAAHDRIADVVHRTPLDGSTTLADASGAASVGVKLENTQRTGSFKIRGAYNAMAQLSPDEREAGVIAASAGNHAQGVALAGDLLGIDAEIVVPEVTPASKIEATRGYGATVIIEGDIYERSYEHALERAEETGRTFVHPFDDAAIMAGQGTVGLEIAEQMPDVDTVLVSIGGGGLISGITTALPAALDDDVRVIGVQPEGALHAKPSLERDEIHELPDVDTVAEGIADTRLLEKTWAVLRDRVDGVVAVSDDEIAVAVTLLAERAKTVAEAAGAAPVAALLSDALDVTDEHVAAVVSGGNVNLTEHAELTRTGLIELGRYAEARLHVDGWPTTIADVAETIESHGAELDGLERDDRSAGDHPNRVPVTVGIEGSGPEHLREVFDELAALEAVEVADESLVDREPLVGSR</sequence>
<dbReference type="GO" id="GO:0030170">
    <property type="term" value="F:pyridoxal phosphate binding"/>
    <property type="evidence" value="ECO:0007669"/>
    <property type="project" value="InterPro"/>
</dbReference>
<dbReference type="PANTHER" id="PTHR48078">
    <property type="entry name" value="THREONINE DEHYDRATASE, MITOCHONDRIAL-RELATED"/>
    <property type="match status" value="1"/>
</dbReference>
<dbReference type="NCBIfam" id="TIGR01127">
    <property type="entry name" value="ilvA_1Cterm"/>
    <property type="match status" value="1"/>
</dbReference>
<evidence type="ECO:0000259" key="7">
    <source>
        <dbReference type="Pfam" id="PF00291"/>
    </source>
</evidence>
<accession>A0A1H6IER3</accession>
<feature type="region of interest" description="Disordered" evidence="6">
    <location>
        <begin position="383"/>
        <end position="410"/>
    </location>
</feature>
<feature type="domain" description="Tryptophan synthase beta chain-like PALP" evidence="7">
    <location>
        <begin position="45"/>
        <end position="334"/>
    </location>
</feature>
<dbReference type="Pfam" id="PF00291">
    <property type="entry name" value="PALP"/>
    <property type="match status" value="1"/>
</dbReference>
<dbReference type="GO" id="GO:0006567">
    <property type="term" value="P:L-threonine catabolic process"/>
    <property type="evidence" value="ECO:0007669"/>
    <property type="project" value="InterPro"/>
</dbReference>
<evidence type="ECO:0000256" key="5">
    <source>
        <dbReference type="ARBA" id="ARBA00023239"/>
    </source>
</evidence>
<dbReference type="InterPro" id="IPR000634">
    <property type="entry name" value="Ser/Thr_deHydtase_PyrdxlP-BS"/>
</dbReference>
<comment type="similarity">
    <text evidence="2">Belongs to the serine/threonine dehydratase family.</text>
</comment>
<dbReference type="GO" id="GO:0003941">
    <property type="term" value="F:L-serine ammonia-lyase activity"/>
    <property type="evidence" value="ECO:0007669"/>
    <property type="project" value="TreeGrafter"/>
</dbReference>
<evidence type="ECO:0000313" key="8">
    <source>
        <dbReference type="EMBL" id="SEH47352.1"/>
    </source>
</evidence>
<dbReference type="InterPro" id="IPR001926">
    <property type="entry name" value="TrpB-like_PALP"/>
</dbReference>
<evidence type="ECO:0000313" key="9">
    <source>
        <dbReference type="Proteomes" id="UP000199215"/>
    </source>
</evidence>
<dbReference type="GO" id="GO:0004794">
    <property type="term" value="F:threonine deaminase activity"/>
    <property type="evidence" value="ECO:0007669"/>
    <property type="project" value="UniProtKB-EC"/>
</dbReference>
<dbReference type="EMBL" id="FNWU01000002">
    <property type="protein sequence ID" value="SEH47352.1"/>
    <property type="molecule type" value="Genomic_DNA"/>
</dbReference>
<dbReference type="InterPro" id="IPR036052">
    <property type="entry name" value="TrpB-like_PALP_sf"/>
</dbReference>
<dbReference type="FunFam" id="3.40.50.1100:FF:000005">
    <property type="entry name" value="Threonine dehydratase catabolic"/>
    <property type="match status" value="1"/>
</dbReference>
<dbReference type="CDD" id="cd01562">
    <property type="entry name" value="Thr-dehyd"/>
    <property type="match status" value="1"/>
</dbReference>
<evidence type="ECO:0000256" key="3">
    <source>
        <dbReference type="ARBA" id="ARBA00012096"/>
    </source>
</evidence>
<name>A0A1H6IER3_9EURY</name>
<organism evidence="8 9">
    <name type="scientific">Halopenitus malekzadehii</name>
    <dbReference type="NCBI Taxonomy" id="1267564"/>
    <lineage>
        <taxon>Archaea</taxon>
        <taxon>Methanobacteriati</taxon>
        <taxon>Methanobacteriota</taxon>
        <taxon>Stenosarchaea group</taxon>
        <taxon>Halobacteria</taxon>
        <taxon>Halobacteriales</taxon>
        <taxon>Haloferacaceae</taxon>
        <taxon>Halopenitus</taxon>
    </lineage>
</organism>
<dbReference type="EC" id="4.3.1.19" evidence="3"/>
<keyword evidence="5" id="KW-0456">Lyase</keyword>
<dbReference type="Gene3D" id="3.40.50.1100">
    <property type="match status" value="2"/>
</dbReference>
<dbReference type="OrthoDB" id="9915at2157"/>
<proteinExistence type="inferred from homology"/>
<dbReference type="InterPro" id="IPR005789">
    <property type="entry name" value="Thr_deHydtase_catblc"/>
</dbReference>
<protein>
    <recommendedName>
        <fullName evidence="3">threonine ammonia-lyase</fullName>
        <ecNumber evidence="3">4.3.1.19</ecNumber>
    </recommendedName>
</protein>
<dbReference type="AlphaFoldDB" id="A0A1H6IER3"/>
<keyword evidence="4" id="KW-0663">Pyridoxal phosphate</keyword>
<dbReference type="PROSITE" id="PS00165">
    <property type="entry name" value="DEHYDRATASE_SER_THR"/>
    <property type="match status" value="1"/>
</dbReference>
<reference evidence="8 9" key="1">
    <citation type="submission" date="2016-10" db="EMBL/GenBank/DDBJ databases">
        <authorList>
            <person name="de Groot N.N."/>
        </authorList>
    </citation>
    <scope>NUCLEOTIDE SEQUENCE [LARGE SCALE GENOMIC DNA]</scope>
    <source>
        <strain evidence="8 9">IBRC-M10418</strain>
    </source>
</reference>
<dbReference type="STRING" id="1267564.SAMN05192561_102271"/>
<evidence type="ECO:0000256" key="2">
    <source>
        <dbReference type="ARBA" id="ARBA00010869"/>
    </source>
</evidence>
<dbReference type="GO" id="GO:0009097">
    <property type="term" value="P:isoleucine biosynthetic process"/>
    <property type="evidence" value="ECO:0007669"/>
    <property type="project" value="TreeGrafter"/>
</dbReference>
<evidence type="ECO:0000256" key="1">
    <source>
        <dbReference type="ARBA" id="ARBA00001933"/>
    </source>
</evidence>
<evidence type="ECO:0000256" key="4">
    <source>
        <dbReference type="ARBA" id="ARBA00022898"/>
    </source>
</evidence>
<dbReference type="SUPFAM" id="SSF53686">
    <property type="entry name" value="Tryptophan synthase beta subunit-like PLP-dependent enzymes"/>
    <property type="match status" value="1"/>
</dbReference>